<keyword evidence="3" id="KW-0238">DNA-binding</keyword>
<dbReference type="EMBL" id="UESZ01000003">
    <property type="protein sequence ID" value="SSA59072.1"/>
    <property type="molecule type" value="Genomic_DNA"/>
</dbReference>
<dbReference type="Gene3D" id="3.40.50.1390">
    <property type="entry name" value="Resolvase, N-terminal catalytic domain"/>
    <property type="match status" value="1"/>
</dbReference>
<organism evidence="9 10">
    <name type="scientific">Branchiibius hedensis</name>
    <dbReference type="NCBI Taxonomy" id="672460"/>
    <lineage>
        <taxon>Bacteria</taxon>
        <taxon>Bacillati</taxon>
        <taxon>Actinomycetota</taxon>
        <taxon>Actinomycetes</taxon>
        <taxon>Micrococcales</taxon>
        <taxon>Dermacoccaceae</taxon>
        <taxon>Branchiibius</taxon>
    </lineage>
</organism>
<dbReference type="RefSeq" id="WP_172461526.1">
    <property type="nucleotide sequence ID" value="NZ_QGDN01000003.1"/>
</dbReference>
<comment type="similarity">
    <text evidence="1">Belongs to the site-specific recombinase resolvase family.</text>
</comment>
<dbReference type="InterPro" id="IPR006118">
    <property type="entry name" value="Recombinase_CS"/>
</dbReference>
<feature type="active site" description="O-(5'-phospho-DNA)-serine intermediate" evidence="5 6">
    <location>
        <position position="12"/>
    </location>
</feature>
<feature type="domain" description="Resolvase/invertase-type recombinase catalytic" evidence="7">
    <location>
        <begin position="4"/>
        <end position="139"/>
    </location>
</feature>
<dbReference type="PROSITE" id="PS00397">
    <property type="entry name" value="RECOMBINASES_1"/>
    <property type="match status" value="1"/>
</dbReference>
<dbReference type="InterPro" id="IPR006119">
    <property type="entry name" value="Resolv_N"/>
</dbReference>
<gene>
    <name evidence="8" type="ORF">SAMN04489750_3886</name>
    <name evidence="9" type="ORF">SAMN04489750_3938</name>
</gene>
<accession>A0A2Y9BN27</accession>
<dbReference type="GO" id="GO:0003677">
    <property type="term" value="F:DNA binding"/>
    <property type="evidence" value="ECO:0007669"/>
    <property type="project" value="UniProtKB-KW"/>
</dbReference>
<proteinExistence type="inferred from homology"/>
<evidence type="ECO:0000256" key="1">
    <source>
        <dbReference type="ARBA" id="ARBA00009913"/>
    </source>
</evidence>
<dbReference type="CDD" id="cd03768">
    <property type="entry name" value="SR_ResInv"/>
    <property type="match status" value="1"/>
</dbReference>
<evidence type="ECO:0000313" key="9">
    <source>
        <dbReference type="EMBL" id="SSA59123.1"/>
    </source>
</evidence>
<dbReference type="PANTHER" id="PTHR30461:SF2">
    <property type="entry name" value="SERINE RECOMBINASE PINE-RELATED"/>
    <property type="match status" value="1"/>
</dbReference>
<keyword evidence="10" id="KW-1185">Reference proteome</keyword>
<reference evidence="9" key="2">
    <citation type="submission" date="2016-10" db="EMBL/GenBank/DDBJ databases">
        <authorList>
            <person name="Cai Z."/>
        </authorList>
    </citation>
    <scope>NUCLEOTIDE SEQUENCE [LARGE SCALE GENOMIC DNA]</scope>
    <source>
        <strain evidence="9">DSM 22951</strain>
    </source>
</reference>
<dbReference type="GO" id="GO:0015074">
    <property type="term" value="P:DNA integration"/>
    <property type="evidence" value="ECO:0007669"/>
    <property type="project" value="UniProtKB-KW"/>
</dbReference>
<sequence>MAGDLIGYARVSTRDQDPGSQETMLRAAGCRRVFVDHGESSRTVDRPQWRECLTFLQEGDTLVVRALDRLAGTTTMAIQIINELHDRGVNIKSLTEPDIDTTTPMGRALFGIVAVFAQLRVDTIRSNTRLGLEAARAQGRVGGRPSVMTPDRVDQARRMRAEGLTYAAIARTLGVGASSVRRAL</sequence>
<dbReference type="EMBL" id="UESZ01000003">
    <property type="protein sequence ID" value="SSA59123.1"/>
    <property type="molecule type" value="Genomic_DNA"/>
</dbReference>
<dbReference type="InterPro" id="IPR050639">
    <property type="entry name" value="SSR_resolvase"/>
</dbReference>
<protein>
    <submittedName>
        <fullName evidence="9">Site-specific DNA recombinase</fullName>
    </submittedName>
</protein>
<dbReference type="PANTHER" id="PTHR30461">
    <property type="entry name" value="DNA-INVERTASE FROM LAMBDOID PROPHAGE"/>
    <property type="match status" value="1"/>
</dbReference>
<evidence type="ECO:0000256" key="2">
    <source>
        <dbReference type="ARBA" id="ARBA00022908"/>
    </source>
</evidence>
<dbReference type="GO" id="GO:0000150">
    <property type="term" value="F:DNA strand exchange activity"/>
    <property type="evidence" value="ECO:0007669"/>
    <property type="project" value="InterPro"/>
</dbReference>
<evidence type="ECO:0000256" key="4">
    <source>
        <dbReference type="ARBA" id="ARBA00023172"/>
    </source>
</evidence>
<dbReference type="SUPFAM" id="SSF53041">
    <property type="entry name" value="Resolvase-like"/>
    <property type="match status" value="1"/>
</dbReference>
<dbReference type="InterPro" id="IPR036162">
    <property type="entry name" value="Resolvase-like_N_sf"/>
</dbReference>
<dbReference type="Proteomes" id="UP000250028">
    <property type="component" value="Unassembled WGS sequence"/>
</dbReference>
<evidence type="ECO:0000256" key="5">
    <source>
        <dbReference type="PIRSR" id="PIRSR606118-50"/>
    </source>
</evidence>
<dbReference type="InterPro" id="IPR009057">
    <property type="entry name" value="Homeodomain-like_sf"/>
</dbReference>
<evidence type="ECO:0000313" key="10">
    <source>
        <dbReference type="Proteomes" id="UP000250028"/>
    </source>
</evidence>
<dbReference type="Gene3D" id="1.10.10.60">
    <property type="entry name" value="Homeodomain-like"/>
    <property type="match status" value="1"/>
</dbReference>
<name>A0A2Y9BN27_9MICO</name>
<dbReference type="AlphaFoldDB" id="A0A2Y9BN27"/>
<dbReference type="PROSITE" id="PS51736">
    <property type="entry name" value="RECOMBINASES_3"/>
    <property type="match status" value="1"/>
</dbReference>
<evidence type="ECO:0000313" key="8">
    <source>
        <dbReference type="EMBL" id="SSA59072.1"/>
    </source>
</evidence>
<dbReference type="CDD" id="cd00569">
    <property type="entry name" value="HTH_Hin_like"/>
    <property type="match status" value="1"/>
</dbReference>
<keyword evidence="4" id="KW-0233">DNA recombination</keyword>
<evidence type="ECO:0000256" key="6">
    <source>
        <dbReference type="PROSITE-ProRule" id="PRU10137"/>
    </source>
</evidence>
<dbReference type="Pfam" id="PF00239">
    <property type="entry name" value="Resolvase"/>
    <property type="match status" value="1"/>
</dbReference>
<dbReference type="SMART" id="SM00857">
    <property type="entry name" value="Resolvase"/>
    <property type="match status" value="1"/>
</dbReference>
<evidence type="ECO:0000259" key="7">
    <source>
        <dbReference type="PROSITE" id="PS51736"/>
    </source>
</evidence>
<keyword evidence="2" id="KW-0229">DNA integration</keyword>
<evidence type="ECO:0000256" key="3">
    <source>
        <dbReference type="ARBA" id="ARBA00023125"/>
    </source>
</evidence>
<dbReference type="SUPFAM" id="SSF46689">
    <property type="entry name" value="Homeodomain-like"/>
    <property type="match status" value="1"/>
</dbReference>
<reference evidence="10" key="1">
    <citation type="submission" date="2016-10" db="EMBL/GenBank/DDBJ databases">
        <authorList>
            <person name="Varghese N."/>
            <person name="Submissions S."/>
        </authorList>
    </citation>
    <scope>NUCLEOTIDE SEQUENCE [LARGE SCALE GENOMIC DNA]</scope>
    <source>
        <strain evidence="10">DSM 22951</strain>
    </source>
</reference>
<dbReference type="PROSITE" id="PS00398">
    <property type="entry name" value="RECOMBINASES_2"/>
    <property type="match status" value="1"/>
</dbReference>